<proteinExistence type="inferred from homology"/>
<reference evidence="8 9" key="1">
    <citation type="journal article" date="2008" name="Proc. Natl. Acad. Sci. U.S.A.">
        <title>Niche adaptation and genome expansion in the chlorophyll d-producing cyanobacterium Acaryochloris marina.</title>
        <authorList>
            <person name="Swingley W.D."/>
            <person name="Chen M."/>
            <person name="Cheung P.C."/>
            <person name="Conrad A.L."/>
            <person name="Dejesa L.C."/>
            <person name="Hao J."/>
            <person name="Honchak B.M."/>
            <person name="Karbach L.E."/>
            <person name="Kurdoglu A."/>
            <person name="Lahiri S."/>
            <person name="Mastrian S.D."/>
            <person name="Miyashita H."/>
            <person name="Page L."/>
            <person name="Ramakrishna P."/>
            <person name="Satoh S."/>
            <person name="Sattley W.M."/>
            <person name="Shimada Y."/>
            <person name="Taylor H.L."/>
            <person name="Tomo T."/>
            <person name="Tsuchiya T."/>
            <person name="Wang Z.T."/>
            <person name="Raymond J."/>
            <person name="Mimuro M."/>
            <person name="Blankenship R.E."/>
            <person name="Touchman J.W."/>
        </authorList>
    </citation>
    <scope>NUCLEOTIDE SEQUENCE [LARGE SCALE GENOMIC DNA]</scope>
    <source>
        <strain evidence="9">MBIC 11017</strain>
    </source>
</reference>
<name>B0CEY8_ACAM1</name>
<keyword evidence="1 5" id="KW-0349">Heme</keyword>
<dbReference type="EMBL" id="CP000828">
    <property type="protein sequence ID" value="ABW29385.1"/>
    <property type="molecule type" value="Genomic_DNA"/>
</dbReference>
<dbReference type="STRING" id="329726.AM1_4406"/>
<dbReference type="RefSeq" id="WP_012164710.1">
    <property type="nucleotide sequence ID" value="NC_009925.1"/>
</dbReference>
<dbReference type="HOGENOM" id="CLU_818359_0_0_3"/>
<dbReference type="GO" id="GO:0071949">
    <property type="term" value="F:FAD binding"/>
    <property type="evidence" value="ECO:0007669"/>
    <property type="project" value="TreeGrafter"/>
</dbReference>
<keyword evidence="4" id="KW-0408">Iron</keyword>
<keyword evidence="6" id="KW-1133">Transmembrane helix</keyword>
<keyword evidence="2 5" id="KW-0561">Oxygen transport</keyword>
<evidence type="ECO:0000256" key="5">
    <source>
        <dbReference type="RuleBase" id="RU000356"/>
    </source>
</evidence>
<evidence type="ECO:0000256" key="3">
    <source>
        <dbReference type="ARBA" id="ARBA00022723"/>
    </source>
</evidence>
<dbReference type="OrthoDB" id="510157at2"/>
<evidence type="ECO:0000256" key="2">
    <source>
        <dbReference type="ARBA" id="ARBA00022621"/>
    </source>
</evidence>
<dbReference type="AlphaFoldDB" id="B0CEY8"/>
<keyword evidence="5" id="KW-0813">Transport</keyword>
<protein>
    <submittedName>
        <fullName evidence="8">Globin domain protein</fullName>
    </submittedName>
</protein>
<dbReference type="Proteomes" id="UP000000268">
    <property type="component" value="Chromosome"/>
</dbReference>
<dbReference type="PANTHER" id="PTHR43396:SF3">
    <property type="entry name" value="FLAVOHEMOPROTEIN"/>
    <property type="match status" value="1"/>
</dbReference>
<accession>B0CEY8</accession>
<evidence type="ECO:0000256" key="6">
    <source>
        <dbReference type="SAM" id="Phobius"/>
    </source>
</evidence>
<dbReference type="GO" id="GO:0046872">
    <property type="term" value="F:metal ion binding"/>
    <property type="evidence" value="ECO:0007669"/>
    <property type="project" value="UniProtKB-KW"/>
</dbReference>
<keyword evidence="6" id="KW-0472">Membrane</keyword>
<dbReference type="GO" id="GO:0005344">
    <property type="term" value="F:oxygen carrier activity"/>
    <property type="evidence" value="ECO:0007669"/>
    <property type="project" value="UniProtKB-KW"/>
</dbReference>
<comment type="similarity">
    <text evidence="5">Belongs to the globin family.</text>
</comment>
<feature type="domain" description="Globin" evidence="7">
    <location>
        <begin position="1"/>
        <end position="134"/>
    </location>
</feature>
<feature type="transmembrane region" description="Helical" evidence="6">
    <location>
        <begin position="318"/>
        <end position="337"/>
    </location>
</feature>
<evidence type="ECO:0000256" key="4">
    <source>
        <dbReference type="ARBA" id="ARBA00023004"/>
    </source>
</evidence>
<feature type="domain" description="Globin" evidence="7">
    <location>
        <begin position="149"/>
        <end position="284"/>
    </location>
</feature>
<sequence length="338" mass="36645">MTLQVEILESSFEKVKPQANEFVSSFYNHLFTDYPEAQPLFEGTDMEKQGGKLLQSLVLVIENLRKPDALGNALKGLGARHVKYGALPEHYPLVGATLLKTFEQYLGDAWTEEVQTAWVDAYGAITTIMLDGADYSEADVQLKPEAPPTESGLQVELLETSFAQVKPVANEFADRFYENLFTDYPAAQPLFANTDIKQQSKKLLQSLVLVVENLRKPDALGDALTGLGARHVKYGALPEHYPLVGNTLLKTFEEFLGTAWTDDVKQAWVDAYGAISTIMLDGADYSTADLDLNSASPAAAASPSSFSSEASEPERPTGLLLGLAGGGIIAVIIAILLV</sequence>
<dbReference type="InterPro" id="IPR000971">
    <property type="entry name" value="Globin"/>
</dbReference>
<dbReference type="InterPro" id="IPR012292">
    <property type="entry name" value="Globin/Proto"/>
</dbReference>
<evidence type="ECO:0000256" key="1">
    <source>
        <dbReference type="ARBA" id="ARBA00022617"/>
    </source>
</evidence>
<dbReference type="Pfam" id="PF00042">
    <property type="entry name" value="Globin"/>
    <property type="match status" value="2"/>
</dbReference>
<evidence type="ECO:0000259" key="7">
    <source>
        <dbReference type="PROSITE" id="PS01033"/>
    </source>
</evidence>
<dbReference type="eggNOG" id="COG1017">
    <property type="taxonomic scope" value="Bacteria"/>
</dbReference>
<dbReference type="GO" id="GO:0046210">
    <property type="term" value="P:nitric oxide catabolic process"/>
    <property type="evidence" value="ECO:0007669"/>
    <property type="project" value="TreeGrafter"/>
</dbReference>
<dbReference type="GO" id="GO:0019825">
    <property type="term" value="F:oxygen binding"/>
    <property type="evidence" value="ECO:0007669"/>
    <property type="project" value="InterPro"/>
</dbReference>
<organism evidence="8 9">
    <name type="scientific">Acaryochloris marina (strain MBIC 11017)</name>
    <dbReference type="NCBI Taxonomy" id="329726"/>
    <lineage>
        <taxon>Bacteria</taxon>
        <taxon>Bacillati</taxon>
        <taxon>Cyanobacteriota</taxon>
        <taxon>Cyanophyceae</taxon>
        <taxon>Acaryochloridales</taxon>
        <taxon>Acaryochloridaceae</taxon>
        <taxon>Acaryochloris</taxon>
    </lineage>
</organism>
<keyword evidence="6" id="KW-0812">Transmembrane</keyword>
<dbReference type="Gene3D" id="1.10.490.10">
    <property type="entry name" value="Globins"/>
    <property type="match status" value="2"/>
</dbReference>
<dbReference type="GO" id="GO:0008941">
    <property type="term" value="F:nitric oxide dioxygenase NAD(P)H activity"/>
    <property type="evidence" value="ECO:0007669"/>
    <property type="project" value="TreeGrafter"/>
</dbReference>
<keyword evidence="3" id="KW-0479">Metal-binding</keyword>
<gene>
    <name evidence="8" type="ordered locus">AM1_4406</name>
</gene>
<dbReference type="PROSITE" id="PS01033">
    <property type="entry name" value="GLOBIN"/>
    <property type="match status" value="2"/>
</dbReference>
<keyword evidence="9" id="KW-1185">Reference proteome</keyword>
<dbReference type="InterPro" id="IPR009050">
    <property type="entry name" value="Globin-like_sf"/>
</dbReference>
<dbReference type="KEGG" id="amr:AM1_4406"/>
<dbReference type="PANTHER" id="PTHR43396">
    <property type="entry name" value="FLAVOHEMOPROTEIN"/>
    <property type="match status" value="1"/>
</dbReference>
<dbReference type="CDD" id="cd12131">
    <property type="entry name" value="HGbI-like"/>
    <property type="match status" value="2"/>
</dbReference>
<evidence type="ECO:0000313" key="8">
    <source>
        <dbReference type="EMBL" id="ABW29385.1"/>
    </source>
</evidence>
<dbReference type="SUPFAM" id="SSF46458">
    <property type="entry name" value="Globin-like"/>
    <property type="match status" value="2"/>
</dbReference>
<evidence type="ECO:0000313" key="9">
    <source>
        <dbReference type="Proteomes" id="UP000000268"/>
    </source>
</evidence>
<dbReference type="GO" id="GO:0020037">
    <property type="term" value="F:heme binding"/>
    <property type="evidence" value="ECO:0007669"/>
    <property type="project" value="InterPro"/>
</dbReference>
<dbReference type="GO" id="GO:0071500">
    <property type="term" value="P:cellular response to nitrosative stress"/>
    <property type="evidence" value="ECO:0007669"/>
    <property type="project" value="TreeGrafter"/>
</dbReference>